<gene>
    <name evidence="1" type="ORF">EDD33_3132</name>
</gene>
<dbReference type="InterPro" id="IPR036822">
    <property type="entry name" value="CutC-like_dom_sf"/>
</dbReference>
<dbReference type="InterPro" id="IPR005627">
    <property type="entry name" value="CutC-like"/>
</dbReference>
<keyword evidence="2" id="KW-1185">Reference proteome</keyword>
<dbReference type="RefSeq" id="WP_170169843.1">
    <property type="nucleotide sequence ID" value="NZ_RKHO01000001.1"/>
</dbReference>
<dbReference type="EMBL" id="RKHO01000001">
    <property type="protein sequence ID" value="ROR92245.1"/>
    <property type="molecule type" value="Genomic_DNA"/>
</dbReference>
<evidence type="ECO:0000313" key="2">
    <source>
        <dbReference type="Proteomes" id="UP000281738"/>
    </source>
</evidence>
<sequence>MTIVTPDPARLDVVVTRGRDAAPAQAGGADRLLLGSFPGGAPDQGHHSPEPALLSTVVRETDLPVWVVLRHDELPFHRLVALGATYLELGAAGLAFGFLDRDLEVDGASCAEMSRELGHVPWLFDGFDATLEQRTAWRDVRHLPGLDGVVTAGSTRGLDHGAEELLARLHTDPSLAPLVVAGGGLTPALVPWLARAGVRRFAVGASAREGGSWNRASVDATRVRTWRMLLDDAVDLALGVPAG</sequence>
<accession>A0A3N2CXI8</accession>
<dbReference type="Proteomes" id="UP000281738">
    <property type="component" value="Unassembled WGS sequence"/>
</dbReference>
<organism evidence="1 2">
    <name type="scientific">Nocardioides aurantiacus</name>
    <dbReference type="NCBI Taxonomy" id="86796"/>
    <lineage>
        <taxon>Bacteria</taxon>
        <taxon>Bacillati</taxon>
        <taxon>Actinomycetota</taxon>
        <taxon>Actinomycetes</taxon>
        <taxon>Propionibacteriales</taxon>
        <taxon>Nocardioidaceae</taxon>
        <taxon>Nocardioides</taxon>
    </lineage>
</organism>
<protein>
    <submittedName>
        <fullName evidence="1">Copper homeostasis protein CutC</fullName>
    </submittedName>
</protein>
<evidence type="ECO:0000313" key="1">
    <source>
        <dbReference type="EMBL" id="ROR92245.1"/>
    </source>
</evidence>
<proteinExistence type="predicted"/>
<name>A0A3N2CXI8_9ACTN</name>
<reference evidence="1 2" key="1">
    <citation type="submission" date="2018-11" db="EMBL/GenBank/DDBJ databases">
        <title>Sequencing the genomes of 1000 actinobacteria strains.</title>
        <authorList>
            <person name="Klenk H.-P."/>
        </authorList>
    </citation>
    <scope>NUCLEOTIDE SEQUENCE [LARGE SCALE GENOMIC DNA]</scope>
    <source>
        <strain evidence="1 2">DSM 12652</strain>
    </source>
</reference>
<comment type="caution">
    <text evidence="1">The sequence shown here is derived from an EMBL/GenBank/DDBJ whole genome shotgun (WGS) entry which is preliminary data.</text>
</comment>
<dbReference type="AlphaFoldDB" id="A0A3N2CXI8"/>
<dbReference type="Gene3D" id="3.20.20.380">
    <property type="entry name" value="Copper homeostasis (CutC) domain"/>
    <property type="match status" value="1"/>
</dbReference>
<dbReference type="SUPFAM" id="SSF110395">
    <property type="entry name" value="CutC-like"/>
    <property type="match status" value="1"/>
</dbReference>
<dbReference type="Pfam" id="PF03932">
    <property type="entry name" value="CutC"/>
    <property type="match status" value="1"/>
</dbReference>